<dbReference type="GO" id="GO:0071014">
    <property type="term" value="C:post-mRNA release spliceosomal complex"/>
    <property type="evidence" value="ECO:0007669"/>
    <property type="project" value="TreeGrafter"/>
</dbReference>
<proteinExistence type="inferred from homology"/>
<evidence type="ECO:0000259" key="2">
    <source>
        <dbReference type="Pfam" id="PF04676"/>
    </source>
</evidence>
<feature type="domain" description="Cwf19-like C-terminal" evidence="3">
    <location>
        <begin position="315"/>
        <end position="416"/>
    </location>
</feature>
<dbReference type="InterPro" id="IPR040194">
    <property type="entry name" value="Cwf19-like"/>
</dbReference>
<dbReference type="PANTHER" id="PTHR12072:SF4">
    <property type="entry name" value="CWF19-LIKE PROTEIN 1"/>
    <property type="match status" value="1"/>
</dbReference>
<feature type="domain" description="Cwf19-like protein C-terminal" evidence="2">
    <location>
        <begin position="472"/>
        <end position="556"/>
    </location>
</feature>
<protein>
    <recommendedName>
        <fullName evidence="5">Cwf19-like C-terminal domain-containing protein</fullName>
    </recommendedName>
</protein>
<dbReference type="PANTHER" id="PTHR12072">
    <property type="entry name" value="CWF19, CELL CYCLE CONTROL PROTEIN"/>
    <property type="match status" value="1"/>
</dbReference>
<evidence type="ECO:0008006" key="5">
    <source>
        <dbReference type="Google" id="ProtNLM"/>
    </source>
</evidence>
<evidence type="ECO:0000259" key="3">
    <source>
        <dbReference type="Pfam" id="PF04677"/>
    </source>
</evidence>
<dbReference type="Pfam" id="PF04676">
    <property type="entry name" value="CwfJ_C_2"/>
    <property type="match status" value="1"/>
</dbReference>
<comment type="similarity">
    <text evidence="1">Belongs to the CWF19 family.</text>
</comment>
<dbReference type="AlphaFoldDB" id="A0A1I8F070"/>
<name>A0A1I8F070_WUCBA</name>
<organism evidence="4">
    <name type="scientific">Wuchereria bancrofti</name>
    <dbReference type="NCBI Taxonomy" id="6293"/>
    <lineage>
        <taxon>Eukaryota</taxon>
        <taxon>Metazoa</taxon>
        <taxon>Ecdysozoa</taxon>
        <taxon>Nematoda</taxon>
        <taxon>Chromadorea</taxon>
        <taxon>Rhabditida</taxon>
        <taxon>Spirurina</taxon>
        <taxon>Spiruromorpha</taxon>
        <taxon>Filarioidea</taxon>
        <taxon>Onchocercidae</taxon>
        <taxon>Wuchereria</taxon>
    </lineage>
</organism>
<evidence type="ECO:0000313" key="4">
    <source>
        <dbReference type="WBParaSite" id="maker-PairedContig_764-snap-gene-1.22-mRNA-1"/>
    </source>
</evidence>
<accession>A0A1I8F070</accession>
<evidence type="ECO:0000256" key="1">
    <source>
        <dbReference type="ARBA" id="ARBA00006795"/>
    </source>
</evidence>
<dbReference type="Pfam" id="PF04677">
    <property type="entry name" value="CwfJ_C_1"/>
    <property type="match status" value="1"/>
</dbReference>
<dbReference type="InterPro" id="IPR006768">
    <property type="entry name" value="Cwf19-like_C_dom-1"/>
</dbReference>
<dbReference type="GO" id="GO:0061632">
    <property type="term" value="F:RNA lariat debranching enzyme activator activity"/>
    <property type="evidence" value="ECO:0007669"/>
    <property type="project" value="TreeGrafter"/>
</dbReference>
<dbReference type="STRING" id="6293.A0A1I8F070"/>
<sequence length="561" mass="63922">MSLKILICGDVNGQFDSLLKRVNAVNKKNGPFDMLFCVGEFFGPNKESNEQIINGIVKMPISTYILGSCCPSTSQFYPKDGVEFFANLTYLGKRGILNTTGGLQVAYLSGVEGTQGLPYQFNQKDVNELLKSVKASTGYLGLDLLLTSMWPAGVPISKFSTNYPKKDIEGSCILSQLAAGLKPRYHFAGMGTHYERTPYRNHRVLQEVAQHVTRFIGLAPVINPEKDKWLYAFSITPMRKLSRAQITAQPDNTTEFPYMEILARMILDEKEKKMEQKDFKEQYFFDMSAEVEDNVDHGGKRRKKGLRKEFSTQSSSREIRVQQPCWFCLSNVNVEQYLVISVADECYLAMPKGPLVNDHVMILSIGHIQSVVAAPQTVRDDIKKYKDALTLMFNKQGKLPVFFERNYKTQHLQSKLFLILSPGENPAVHLILLFKSYYLIQVVPIPKTCSKALRSSFLNAAQIKNVEMVFLKEEEEIWDIVNEGCPYFLVELPDGSRLYSLKMVDFPLQFGREVLAEPALLDCEEKIDWRQCELEKSEQAKLIDNLKQIFKPFDFTDVDDE</sequence>
<dbReference type="GO" id="GO:0000398">
    <property type="term" value="P:mRNA splicing, via spliceosome"/>
    <property type="evidence" value="ECO:0007669"/>
    <property type="project" value="TreeGrafter"/>
</dbReference>
<dbReference type="InterPro" id="IPR006767">
    <property type="entry name" value="Cwf19-like_C_dom-2"/>
</dbReference>
<dbReference type="WBParaSite" id="maker-PairedContig_764-snap-gene-1.22-mRNA-1">
    <property type="protein sequence ID" value="maker-PairedContig_764-snap-gene-1.22-mRNA-1"/>
    <property type="gene ID" value="maker-PairedContig_764-snap-gene-1.22"/>
</dbReference>
<reference evidence="4" key="1">
    <citation type="submission" date="2016-11" db="UniProtKB">
        <authorList>
            <consortium name="WormBaseParasite"/>
        </authorList>
    </citation>
    <scope>IDENTIFICATION</scope>
    <source>
        <strain evidence="4">pt0022</strain>
    </source>
</reference>
<dbReference type="CDD" id="cd07380">
    <property type="entry name" value="MPP_CWF19_N"/>
    <property type="match status" value="1"/>
</dbReference>